<dbReference type="Proteomes" id="UP001196413">
    <property type="component" value="Unassembled WGS sequence"/>
</dbReference>
<feature type="domain" description="BPTI/Kunitz inhibitor" evidence="2">
    <location>
        <begin position="210"/>
        <end position="260"/>
    </location>
</feature>
<dbReference type="SMART" id="SM00131">
    <property type="entry name" value="KU"/>
    <property type="match status" value="1"/>
</dbReference>
<dbReference type="GO" id="GO:0004867">
    <property type="term" value="F:serine-type endopeptidase inhibitor activity"/>
    <property type="evidence" value="ECO:0007669"/>
    <property type="project" value="InterPro"/>
</dbReference>
<proteinExistence type="predicted"/>
<evidence type="ECO:0000313" key="4">
    <source>
        <dbReference type="Proteomes" id="UP001196413"/>
    </source>
</evidence>
<dbReference type="InterPro" id="IPR036880">
    <property type="entry name" value="Kunitz_BPTI_sf"/>
</dbReference>
<evidence type="ECO:0000256" key="1">
    <source>
        <dbReference type="SAM" id="SignalP"/>
    </source>
</evidence>
<evidence type="ECO:0000313" key="3">
    <source>
        <dbReference type="EMBL" id="KAJ1352068.1"/>
    </source>
</evidence>
<dbReference type="EMBL" id="JAHQIW010001299">
    <property type="protein sequence ID" value="KAJ1352068.1"/>
    <property type="molecule type" value="Genomic_DNA"/>
</dbReference>
<dbReference type="PANTHER" id="PTHR46339:SF2">
    <property type="entry name" value="BPTI_KUNITZ INHIBITOR DOMAIN-CONTAINING PROTEIN"/>
    <property type="match status" value="1"/>
</dbReference>
<dbReference type="InterPro" id="IPR028150">
    <property type="entry name" value="Lustrin_cystein"/>
</dbReference>
<dbReference type="InterPro" id="IPR053014">
    <property type="entry name" value="Cuticle_assoc_divergent"/>
</dbReference>
<feature type="chain" id="PRO_5042067835" description="BPTI/Kunitz inhibitor domain-containing protein" evidence="1">
    <location>
        <begin position="18"/>
        <end position="326"/>
    </location>
</feature>
<comment type="caution">
    <text evidence="3">The sequence shown here is derived from an EMBL/GenBank/DDBJ whole genome shotgun (WGS) entry which is preliminary data.</text>
</comment>
<gene>
    <name evidence="3" type="ORF">KIN20_008257</name>
</gene>
<feature type="signal peptide" evidence="1">
    <location>
        <begin position="1"/>
        <end position="17"/>
    </location>
</feature>
<dbReference type="AlphaFoldDB" id="A0AAD5M9I6"/>
<dbReference type="Pfam" id="PF14625">
    <property type="entry name" value="Lustrin_cystein"/>
    <property type="match status" value="2"/>
</dbReference>
<sequence>MSLATLSLSIILQGALCQFLHHQPYIDQRIMMYPVRTNCQYMRCNRSRYRWNYQPTGSVLSQIDAPYIFQKVPMVISPMLTRTPYPTKFTFITYEALGSVNVNDIMFHVSTLPTPSPEVLRNLTEPPKSSKAAVRIPSTTVFLGPDRKEIEIKFFNPCLSGRPLMNEFEIPISCNYLQPNGGCPEDYWCHIGASFATTSCCPKTDILDRCEMQRATGDGDELVARWYYDNRLKQCRRFLYKGIRGNMNNFVTKTQCIDACETSKVVDSKNPCRFGHPARYQQNRSLVMCGPNDTSRCPQNYYCHLGETPETTEVLINKNALLVPVE</sequence>
<dbReference type="Gene3D" id="4.10.410.10">
    <property type="entry name" value="Pancreatic trypsin inhibitor Kunitz domain"/>
    <property type="match status" value="1"/>
</dbReference>
<reference evidence="3" key="1">
    <citation type="submission" date="2021-06" db="EMBL/GenBank/DDBJ databases">
        <title>Parelaphostrongylus tenuis whole genome reference sequence.</title>
        <authorList>
            <person name="Garwood T.J."/>
            <person name="Larsen P.A."/>
            <person name="Fountain-Jones N.M."/>
            <person name="Garbe J.R."/>
            <person name="Macchietto M.G."/>
            <person name="Kania S.A."/>
            <person name="Gerhold R.W."/>
            <person name="Richards J.E."/>
            <person name="Wolf T.M."/>
        </authorList>
    </citation>
    <scope>NUCLEOTIDE SEQUENCE</scope>
    <source>
        <strain evidence="3">MNPRO001-30</strain>
        <tissue evidence="3">Meninges</tissue>
    </source>
</reference>
<dbReference type="CDD" id="cd22593">
    <property type="entry name" value="Kunitz_conkunitzin"/>
    <property type="match status" value="1"/>
</dbReference>
<dbReference type="PROSITE" id="PS50279">
    <property type="entry name" value="BPTI_KUNITZ_2"/>
    <property type="match status" value="1"/>
</dbReference>
<keyword evidence="1" id="KW-0732">Signal</keyword>
<organism evidence="3 4">
    <name type="scientific">Parelaphostrongylus tenuis</name>
    <name type="common">Meningeal worm</name>
    <dbReference type="NCBI Taxonomy" id="148309"/>
    <lineage>
        <taxon>Eukaryota</taxon>
        <taxon>Metazoa</taxon>
        <taxon>Ecdysozoa</taxon>
        <taxon>Nematoda</taxon>
        <taxon>Chromadorea</taxon>
        <taxon>Rhabditida</taxon>
        <taxon>Rhabditina</taxon>
        <taxon>Rhabditomorpha</taxon>
        <taxon>Strongyloidea</taxon>
        <taxon>Metastrongylidae</taxon>
        <taxon>Parelaphostrongylus</taxon>
    </lineage>
</organism>
<name>A0AAD5M9I6_PARTN</name>
<protein>
    <recommendedName>
        <fullName evidence="2">BPTI/Kunitz inhibitor domain-containing protein</fullName>
    </recommendedName>
</protein>
<dbReference type="InterPro" id="IPR002223">
    <property type="entry name" value="Kunitz_BPTI"/>
</dbReference>
<keyword evidence="4" id="KW-1185">Reference proteome</keyword>
<accession>A0AAD5M9I6</accession>
<evidence type="ECO:0000259" key="2">
    <source>
        <dbReference type="PROSITE" id="PS50279"/>
    </source>
</evidence>
<dbReference type="Pfam" id="PF00014">
    <property type="entry name" value="Kunitz_BPTI"/>
    <property type="match status" value="1"/>
</dbReference>
<dbReference type="SUPFAM" id="SSF57362">
    <property type="entry name" value="BPTI-like"/>
    <property type="match status" value="1"/>
</dbReference>
<dbReference type="PANTHER" id="PTHR46339">
    <property type="entry name" value="PROTEIN CBG15282-RELATED"/>
    <property type="match status" value="1"/>
</dbReference>